<name>A0ABM9ALF3_9BACT</name>
<evidence type="ECO:0008006" key="4">
    <source>
        <dbReference type="Google" id="ProtNLM"/>
    </source>
</evidence>
<proteinExistence type="predicted"/>
<dbReference type="Proteomes" id="UP000837932">
    <property type="component" value="Unassembled WGS sequence"/>
</dbReference>
<sequence>MLQKTIKILKYILIGAFTVFSIFLAYNYDSTIYAYRQAKGQLSIIFNTRPVKDVLSDKTFPDSLKNKIKLIQEIKQFAIDSLGLNPSKNYTTFYDQHNRPILWVMTACEPFELKARKWQFPIIGTFSYKGHFEKEIADQEILALKRQGFDTQLNEVSAWSTLGYLKDPILSSMLDKSEGRLAALIIHELTHGTLFVKSNLEFNENLADFVGDYGAIRFLEAKYGKDSKEILRYQFSKKYNDAYSQHLIRGAKKLDSLYVHFDSNLSIESKKEQKINLIKKIINSTDTLLAGDFQKKLINRKKWSLNDNNLPNNAYFIGYLTYQSKQNQFKEEFKNRFKNDFNSYLTFLKKQYPSSIVF</sequence>
<gene>
    <name evidence="2" type="ORF">EMA8858_00712</name>
</gene>
<evidence type="ECO:0000313" key="3">
    <source>
        <dbReference type="Proteomes" id="UP000837932"/>
    </source>
</evidence>
<dbReference type="InterPro" id="IPR014553">
    <property type="entry name" value="Aminopept"/>
</dbReference>
<feature type="transmembrane region" description="Helical" evidence="1">
    <location>
        <begin position="12"/>
        <end position="28"/>
    </location>
</feature>
<organism evidence="2 3">
    <name type="scientific">Emticicia aquatica</name>
    <dbReference type="NCBI Taxonomy" id="1681835"/>
    <lineage>
        <taxon>Bacteria</taxon>
        <taxon>Pseudomonadati</taxon>
        <taxon>Bacteroidota</taxon>
        <taxon>Cytophagia</taxon>
        <taxon>Cytophagales</taxon>
        <taxon>Leadbetterellaceae</taxon>
        <taxon>Emticicia</taxon>
    </lineage>
</organism>
<dbReference type="RefSeq" id="WP_238804491.1">
    <property type="nucleotide sequence ID" value="NZ_CAKLPY010000001.1"/>
</dbReference>
<keyword evidence="3" id="KW-1185">Reference proteome</keyword>
<protein>
    <recommendedName>
        <fullName evidence="4">Aminopeptidase</fullName>
    </recommendedName>
</protein>
<comment type="caution">
    <text evidence="2">The sequence shown here is derived from an EMBL/GenBank/DDBJ whole genome shotgun (WGS) entry which is preliminary data.</text>
</comment>
<reference evidence="2" key="1">
    <citation type="submission" date="2021-12" db="EMBL/GenBank/DDBJ databases">
        <authorList>
            <person name="Rodrigo-Torres L."/>
            <person name="Arahal R. D."/>
            <person name="Lucena T."/>
        </authorList>
    </citation>
    <scope>NUCLEOTIDE SEQUENCE</scope>
    <source>
        <strain evidence="2">CECT 8858</strain>
    </source>
</reference>
<keyword evidence="1" id="KW-0472">Membrane</keyword>
<dbReference type="Pfam" id="PF10023">
    <property type="entry name" value="Aminopep"/>
    <property type="match status" value="1"/>
</dbReference>
<evidence type="ECO:0000313" key="2">
    <source>
        <dbReference type="EMBL" id="CAH0994602.1"/>
    </source>
</evidence>
<evidence type="ECO:0000256" key="1">
    <source>
        <dbReference type="SAM" id="Phobius"/>
    </source>
</evidence>
<accession>A0ABM9ALF3</accession>
<dbReference type="EMBL" id="CAKLPY010000001">
    <property type="protein sequence ID" value="CAH0994602.1"/>
    <property type="molecule type" value="Genomic_DNA"/>
</dbReference>
<keyword evidence="1" id="KW-1133">Transmembrane helix</keyword>
<keyword evidence="1" id="KW-0812">Transmembrane</keyword>